<dbReference type="EMBL" id="CAMAPE010000065">
    <property type="protein sequence ID" value="CAH9114561.1"/>
    <property type="molecule type" value="Genomic_DNA"/>
</dbReference>
<reference evidence="1" key="1">
    <citation type="submission" date="2022-07" db="EMBL/GenBank/DDBJ databases">
        <authorList>
            <person name="Macas J."/>
            <person name="Novak P."/>
            <person name="Neumann P."/>
        </authorList>
    </citation>
    <scope>NUCLEOTIDE SEQUENCE</scope>
</reference>
<dbReference type="OrthoDB" id="1933987at2759"/>
<accession>A0A9P1EKV0</accession>
<evidence type="ECO:0000313" key="1">
    <source>
        <dbReference type="EMBL" id="CAH9114561.1"/>
    </source>
</evidence>
<gene>
    <name evidence="1" type="ORF">CEURO_LOCUS20430</name>
</gene>
<evidence type="ECO:0000313" key="2">
    <source>
        <dbReference type="Proteomes" id="UP001152484"/>
    </source>
</evidence>
<sequence>MYGPPLYRDGLYCYGEMDALMSVTELGSLEHNKLVGKDIGWKKRSIFWDLPYWKDLLIRHHLDIMHIEKNCFENIFYTILGVCQGSQRTIHEGEWIWNTFVIDRV</sequence>
<proteinExistence type="predicted"/>
<keyword evidence="2" id="KW-1185">Reference proteome</keyword>
<comment type="caution">
    <text evidence="1">The sequence shown here is derived from an EMBL/GenBank/DDBJ whole genome shotgun (WGS) entry which is preliminary data.</text>
</comment>
<dbReference type="Proteomes" id="UP001152484">
    <property type="component" value="Unassembled WGS sequence"/>
</dbReference>
<dbReference type="PANTHER" id="PTHR10775">
    <property type="entry name" value="OS08G0208400 PROTEIN"/>
    <property type="match status" value="1"/>
</dbReference>
<dbReference type="PANTHER" id="PTHR10775:SF185">
    <property type="entry name" value="OS08G0208400 PROTEIN"/>
    <property type="match status" value="1"/>
</dbReference>
<protein>
    <submittedName>
        <fullName evidence="1">Uncharacterized protein</fullName>
    </submittedName>
</protein>
<name>A0A9P1EKV0_CUSEU</name>
<dbReference type="AlphaFoldDB" id="A0A9P1EKV0"/>
<organism evidence="1 2">
    <name type="scientific">Cuscuta europaea</name>
    <name type="common">European dodder</name>
    <dbReference type="NCBI Taxonomy" id="41803"/>
    <lineage>
        <taxon>Eukaryota</taxon>
        <taxon>Viridiplantae</taxon>
        <taxon>Streptophyta</taxon>
        <taxon>Embryophyta</taxon>
        <taxon>Tracheophyta</taxon>
        <taxon>Spermatophyta</taxon>
        <taxon>Magnoliopsida</taxon>
        <taxon>eudicotyledons</taxon>
        <taxon>Gunneridae</taxon>
        <taxon>Pentapetalae</taxon>
        <taxon>asterids</taxon>
        <taxon>lamiids</taxon>
        <taxon>Solanales</taxon>
        <taxon>Convolvulaceae</taxon>
        <taxon>Cuscuteae</taxon>
        <taxon>Cuscuta</taxon>
        <taxon>Cuscuta subgen. Cuscuta</taxon>
    </lineage>
</organism>